<evidence type="ECO:0000313" key="1">
    <source>
        <dbReference type="EMBL" id="SVB03403.1"/>
    </source>
</evidence>
<reference evidence="1" key="1">
    <citation type="submission" date="2018-05" db="EMBL/GenBank/DDBJ databases">
        <authorList>
            <person name="Lanie J.A."/>
            <person name="Ng W.-L."/>
            <person name="Kazmierczak K.M."/>
            <person name="Andrzejewski T.M."/>
            <person name="Davidsen T.M."/>
            <person name="Wayne K.J."/>
            <person name="Tettelin H."/>
            <person name="Glass J.I."/>
            <person name="Rusch D."/>
            <person name="Podicherti R."/>
            <person name="Tsui H.-C.T."/>
            <person name="Winkler M.E."/>
        </authorList>
    </citation>
    <scope>NUCLEOTIDE SEQUENCE</scope>
</reference>
<evidence type="ECO:0008006" key="2">
    <source>
        <dbReference type="Google" id="ProtNLM"/>
    </source>
</evidence>
<organism evidence="1">
    <name type="scientific">marine metagenome</name>
    <dbReference type="NCBI Taxonomy" id="408172"/>
    <lineage>
        <taxon>unclassified sequences</taxon>
        <taxon>metagenomes</taxon>
        <taxon>ecological metagenomes</taxon>
    </lineage>
</organism>
<gene>
    <name evidence="1" type="ORF">METZ01_LOCUS156257</name>
</gene>
<sequence length="229" mass="26358">MQPLWLLDSIGSRLIIDEQQAFSDLSISSFGNYFLQLGIWGRSNTFTHKTHIKNCFLIATHSFAEIDLVADLDRLPLQDQAVDVIFLPHTLEQHSNHQDILSVSANAINEGGALIALGFNPISLWGLRHWFSGKDFLPGMKRLISVNQYTRWLVDFGFRVEKIHYFHAIIPQRKRYELPLKSDMFNPFLCACYMITARKEMIPLTLEKQFIKDKKQKTSLADSMGRMAI</sequence>
<dbReference type="InterPro" id="IPR029063">
    <property type="entry name" value="SAM-dependent_MTases_sf"/>
</dbReference>
<proteinExistence type="predicted"/>
<dbReference type="AlphaFoldDB" id="A0A382AQU4"/>
<dbReference type="EMBL" id="UINC01026263">
    <property type="protein sequence ID" value="SVB03403.1"/>
    <property type="molecule type" value="Genomic_DNA"/>
</dbReference>
<dbReference type="SUPFAM" id="SSF53335">
    <property type="entry name" value="S-adenosyl-L-methionine-dependent methyltransferases"/>
    <property type="match status" value="1"/>
</dbReference>
<accession>A0A382AQU4</accession>
<name>A0A382AQU4_9ZZZZ</name>
<protein>
    <recommendedName>
        <fullName evidence="2">Methyltransferase type 11 domain-containing protein</fullName>
    </recommendedName>
</protein>
<dbReference type="Gene3D" id="3.40.50.150">
    <property type="entry name" value="Vaccinia Virus protein VP39"/>
    <property type="match status" value="1"/>
</dbReference>